<dbReference type="AlphaFoldDB" id="A0AAV4TUX3"/>
<feature type="domain" description="Bro-N" evidence="1">
    <location>
        <begin position="1"/>
        <end position="105"/>
    </location>
</feature>
<dbReference type="EMBL" id="BPLR01011748">
    <property type="protein sequence ID" value="GIY48767.1"/>
    <property type="molecule type" value="Genomic_DNA"/>
</dbReference>
<dbReference type="Proteomes" id="UP001054945">
    <property type="component" value="Unassembled WGS sequence"/>
</dbReference>
<dbReference type="Pfam" id="PF02498">
    <property type="entry name" value="Bro-N"/>
    <property type="match status" value="1"/>
</dbReference>
<accession>A0AAV4TUX3</accession>
<organism evidence="2 3">
    <name type="scientific">Caerostris extrusa</name>
    <name type="common">Bark spider</name>
    <name type="synonym">Caerostris bankana</name>
    <dbReference type="NCBI Taxonomy" id="172846"/>
    <lineage>
        <taxon>Eukaryota</taxon>
        <taxon>Metazoa</taxon>
        <taxon>Ecdysozoa</taxon>
        <taxon>Arthropoda</taxon>
        <taxon>Chelicerata</taxon>
        <taxon>Arachnida</taxon>
        <taxon>Araneae</taxon>
        <taxon>Araneomorphae</taxon>
        <taxon>Entelegynae</taxon>
        <taxon>Araneoidea</taxon>
        <taxon>Araneidae</taxon>
        <taxon>Caerostris</taxon>
    </lineage>
</organism>
<reference evidence="2 3" key="1">
    <citation type="submission" date="2021-06" db="EMBL/GenBank/DDBJ databases">
        <title>Caerostris extrusa draft genome.</title>
        <authorList>
            <person name="Kono N."/>
            <person name="Arakawa K."/>
        </authorList>
    </citation>
    <scope>NUCLEOTIDE SEQUENCE [LARGE SCALE GENOMIC DNA]</scope>
</reference>
<evidence type="ECO:0000259" key="1">
    <source>
        <dbReference type="PROSITE" id="PS51750"/>
    </source>
</evidence>
<dbReference type="InterPro" id="IPR003497">
    <property type="entry name" value="BRO_N_domain"/>
</dbReference>
<name>A0AAV4TUX3_CAEEX</name>
<keyword evidence="3" id="KW-1185">Reference proteome</keyword>
<gene>
    <name evidence="2" type="ORF">CEXT_151561</name>
</gene>
<protein>
    <recommendedName>
        <fullName evidence="1">Bro-N domain-containing protein</fullName>
    </recommendedName>
</protein>
<proteinExistence type="predicted"/>
<dbReference type="PROSITE" id="PS51750">
    <property type="entry name" value="BRO_N"/>
    <property type="match status" value="1"/>
</dbReference>
<comment type="caution">
    <text evidence="2">The sequence shown here is derived from an EMBL/GenBank/DDBJ whole genome shotgun (WGS) entry which is preliminary data.</text>
</comment>
<evidence type="ECO:0000313" key="2">
    <source>
        <dbReference type="EMBL" id="GIY48767.1"/>
    </source>
</evidence>
<sequence>MALHHASFFYEAEQYGITYIIDKDNSPWFKSDEIETILEYRHSLCADHQKQWYEIDDPGNEDPYTLFVNTSGLLQWLSSTIETPVVMEFKRWITNELLPLILRRSLAKFHFVNTSSKMDISYILTINWLKQNGNFIPYQIVIISTEDLKKQIIEINLDNLMFNISDIKINLQLNKNIFERSAYLVESFKISYDILDDFIKNLLVKKFIKDNGIIGICDMASYIYIEKLLPNIMYCGEDVLRTAEKYAKDISNFY</sequence>
<dbReference type="SMART" id="SM01040">
    <property type="entry name" value="Bro-N"/>
    <property type="match status" value="1"/>
</dbReference>
<evidence type="ECO:0000313" key="3">
    <source>
        <dbReference type="Proteomes" id="UP001054945"/>
    </source>
</evidence>